<accession>A0AAV0J2D7</accession>
<organism evidence="1 2">
    <name type="scientific">Linum tenue</name>
    <dbReference type="NCBI Taxonomy" id="586396"/>
    <lineage>
        <taxon>Eukaryota</taxon>
        <taxon>Viridiplantae</taxon>
        <taxon>Streptophyta</taxon>
        <taxon>Embryophyta</taxon>
        <taxon>Tracheophyta</taxon>
        <taxon>Spermatophyta</taxon>
        <taxon>Magnoliopsida</taxon>
        <taxon>eudicotyledons</taxon>
        <taxon>Gunneridae</taxon>
        <taxon>Pentapetalae</taxon>
        <taxon>rosids</taxon>
        <taxon>fabids</taxon>
        <taxon>Malpighiales</taxon>
        <taxon>Linaceae</taxon>
        <taxon>Linum</taxon>
    </lineage>
</organism>
<dbReference type="EMBL" id="CAMGYJ010000004">
    <property type="protein sequence ID" value="CAI0403459.1"/>
    <property type="molecule type" value="Genomic_DNA"/>
</dbReference>
<feature type="non-terminal residue" evidence="1">
    <location>
        <position position="40"/>
    </location>
</feature>
<protein>
    <submittedName>
        <fullName evidence="1">Uncharacterized protein</fullName>
    </submittedName>
</protein>
<comment type="caution">
    <text evidence="1">The sequence shown here is derived from an EMBL/GenBank/DDBJ whole genome shotgun (WGS) entry which is preliminary data.</text>
</comment>
<dbReference type="AlphaFoldDB" id="A0AAV0J2D7"/>
<name>A0AAV0J2D7_9ROSI</name>
<proteinExistence type="predicted"/>
<evidence type="ECO:0000313" key="1">
    <source>
        <dbReference type="EMBL" id="CAI0403459.1"/>
    </source>
</evidence>
<sequence length="40" mass="4637">MGLTSRSGLEYHFGQFRRMSKQCSKSKALFPFSCLYIFLA</sequence>
<reference evidence="1" key="1">
    <citation type="submission" date="2022-08" db="EMBL/GenBank/DDBJ databases">
        <authorList>
            <person name="Gutierrez-Valencia J."/>
        </authorList>
    </citation>
    <scope>NUCLEOTIDE SEQUENCE</scope>
</reference>
<dbReference type="Proteomes" id="UP001154282">
    <property type="component" value="Unassembled WGS sequence"/>
</dbReference>
<gene>
    <name evidence="1" type="ORF">LITE_LOCUS12054</name>
</gene>
<evidence type="ECO:0000313" key="2">
    <source>
        <dbReference type="Proteomes" id="UP001154282"/>
    </source>
</evidence>
<keyword evidence="2" id="KW-1185">Reference proteome</keyword>